<name>A0AAW1YL14_RUBAR</name>
<organism evidence="1 2">
    <name type="scientific">Rubus argutus</name>
    <name type="common">Southern blackberry</name>
    <dbReference type="NCBI Taxonomy" id="59490"/>
    <lineage>
        <taxon>Eukaryota</taxon>
        <taxon>Viridiplantae</taxon>
        <taxon>Streptophyta</taxon>
        <taxon>Embryophyta</taxon>
        <taxon>Tracheophyta</taxon>
        <taxon>Spermatophyta</taxon>
        <taxon>Magnoliopsida</taxon>
        <taxon>eudicotyledons</taxon>
        <taxon>Gunneridae</taxon>
        <taxon>Pentapetalae</taxon>
        <taxon>rosids</taxon>
        <taxon>fabids</taxon>
        <taxon>Rosales</taxon>
        <taxon>Rosaceae</taxon>
        <taxon>Rosoideae</taxon>
        <taxon>Rosoideae incertae sedis</taxon>
        <taxon>Rubus</taxon>
    </lineage>
</organism>
<gene>
    <name evidence="1" type="ORF">M0R45_004809</name>
</gene>
<protein>
    <recommendedName>
        <fullName evidence="3">F-box associated domain-containing protein</fullName>
    </recommendedName>
</protein>
<comment type="caution">
    <text evidence="1">The sequence shown here is derived from an EMBL/GenBank/DDBJ whole genome shotgun (WGS) entry which is preliminary data.</text>
</comment>
<evidence type="ECO:0000313" key="1">
    <source>
        <dbReference type="EMBL" id="KAK9949276.1"/>
    </source>
</evidence>
<evidence type="ECO:0008006" key="3">
    <source>
        <dbReference type="Google" id="ProtNLM"/>
    </source>
</evidence>
<dbReference type="AlphaFoldDB" id="A0AAW1YL14"/>
<dbReference type="EMBL" id="JBEDUW010000001">
    <property type="protein sequence ID" value="KAK9949276.1"/>
    <property type="molecule type" value="Genomic_DNA"/>
</dbReference>
<proteinExistence type="predicted"/>
<sequence>MRHFIGSTDCLSQRYESQGHGGKYVQLWVMMEYDVRESWTKLFKFEILNDHDPLRIPIFYTERMIVMCGYDKYGMMDELRRFDHKEEDKLDKVAVCTGRYRLEWGCRHMIEYDESLLWLSDSRAEGGKNTQNPTQAQKRK</sequence>
<dbReference type="Proteomes" id="UP001457282">
    <property type="component" value="Unassembled WGS sequence"/>
</dbReference>
<keyword evidence="2" id="KW-1185">Reference proteome</keyword>
<accession>A0AAW1YL14</accession>
<evidence type="ECO:0000313" key="2">
    <source>
        <dbReference type="Proteomes" id="UP001457282"/>
    </source>
</evidence>
<reference evidence="1 2" key="1">
    <citation type="journal article" date="2023" name="G3 (Bethesda)">
        <title>A chromosome-length genome assembly and annotation of blackberry (Rubus argutus, cv. 'Hillquist').</title>
        <authorList>
            <person name="Bruna T."/>
            <person name="Aryal R."/>
            <person name="Dudchenko O."/>
            <person name="Sargent D.J."/>
            <person name="Mead D."/>
            <person name="Buti M."/>
            <person name="Cavallini A."/>
            <person name="Hytonen T."/>
            <person name="Andres J."/>
            <person name="Pham M."/>
            <person name="Weisz D."/>
            <person name="Mascagni F."/>
            <person name="Usai G."/>
            <person name="Natali L."/>
            <person name="Bassil N."/>
            <person name="Fernandez G.E."/>
            <person name="Lomsadze A."/>
            <person name="Armour M."/>
            <person name="Olukolu B."/>
            <person name="Poorten T."/>
            <person name="Britton C."/>
            <person name="Davik J."/>
            <person name="Ashrafi H."/>
            <person name="Aiden E.L."/>
            <person name="Borodovsky M."/>
            <person name="Worthington M."/>
        </authorList>
    </citation>
    <scope>NUCLEOTIDE SEQUENCE [LARGE SCALE GENOMIC DNA]</scope>
    <source>
        <strain evidence="1">PI 553951</strain>
    </source>
</reference>